<keyword evidence="2" id="KW-0548">Nucleotidyltransferase</keyword>
<accession>A0A1G9TDB0</accession>
<dbReference type="STRING" id="990371.SAMN05421813_11293"/>
<dbReference type="Gene3D" id="3.90.550.10">
    <property type="entry name" value="Spore Coat Polysaccharide Biosynthesis Protein SpsA, Chain A"/>
    <property type="match status" value="1"/>
</dbReference>
<dbReference type="InterPro" id="IPR029044">
    <property type="entry name" value="Nucleotide-diphossugar_trans"/>
</dbReference>
<dbReference type="OrthoDB" id="9779263at2"/>
<dbReference type="CDD" id="cd04182">
    <property type="entry name" value="GT_2_like_f"/>
    <property type="match status" value="1"/>
</dbReference>
<dbReference type="EMBL" id="FNHH01000012">
    <property type="protein sequence ID" value="SDM45145.1"/>
    <property type="molecule type" value="Genomic_DNA"/>
</dbReference>
<keyword evidence="3" id="KW-1185">Reference proteome</keyword>
<name>A0A1G9TDB0_9SPHI</name>
<sequence length="202" mass="21921">MPAKESKPANIAVIILAAGRSARLGSPKQLLSYRGKTLLQHSIDIALESQVSPVMVVLGSNKEMIEKELDQTNILIEENTLWESGMASSISCGINKLNAIAPDSEAVILMVCDQPFVSASLLNELIKQHRETGKPIIASSYENTLGTPALFHKSLFSELSALEGESGAKSLIKKYSQKTGSISFDQGSIDIDTRENYRNLSK</sequence>
<dbReference type="Proteomes" id="UP000199226">
    <property type="component" value="Unassembled WGS sequence"/>
</dbReference>
<dbReference type="RefSeq" id="WP_090704530.1">
    <property type="nucleotide sequence ID" value="NZ_FNHH01000012.1"/>
</dbReference>
<dbReference type="AlphaFoldDB" id="A0A1G9TDB0"/>
<reference evidence="3" key="1">
    <citation type="submission" date="2016-10" db="EMBL/GenBank/DDBJ databases">
        <authorList>
            <person name="Varghese N."/>
            <person name="Submissions S."/>
        </authorList>
    </citation>
    <scope>NUCLEOTIDE SEQUENCE [LARGE SCALE GENOMIC DNA]</scope>
    <source>
        <strain evidence="3">DSM 24536</strain>
    </source>
</reference>
<keyword evidence="2" id="KW-0808">Transferase</keyword>
<evidence type="ECO:0000259" key="1">
    <source>
        <dbReference type="Pfam" id="PF12804"/>
    </source>
</evidence>
<proteinExistence type="predicted"/>
<evidence type="ECO:0000313" key="3">
    <source>
        <dbReference type="Proteomes" id="UP000199226"/>
    </source>
</evidence>
<dbReference type="Pfam" id="PF12804">
    <property type="entry name" value="NTP_transf_3"/>
    <property type="match status" value="1"/>
</dbReference>
<dbReference type="PANTHER" id="PTHR43777:SF1">
    <property type="entry name" value="MOLYBDENUM COFACTOR CYTIDYLYLTRANSFERASE"/>
    <property type="match status" value="1"/>
</dbReference>
<dbReference type="InterPro" id="IPR025877">
    <property type="entry name" value="MobA-like_NTP_Trfase"/>
</dbReference>
<dbReference type="PANTHER" id="PTHR43777">
    <property type="entry name" value="MOLYBDENUM COFACTOR CYTIDYLYLTRANSFERASE"/>
    <property type="match status" value="1"/>
</dbReference>
<protein>
    <submittedName>
        <fullName evidence="2">Molybdenum cofactor cytidylyltransferase</fullName>
    </submittedName>
</protein>
<dbReference type="GO" id="GO:0016779">
    <property type="term" value="F:nucleotidyltransferase activity"/>
    <property type="evidence" value="ECO:0007669"/>
    <property type="project" value="UniProtKB-KW"/>
</dbReference>
<dbReference type="SUPFAM" id="SSF53448">
    <property type="entry name" value="Nucleotide-diphospho-sugar transferases"/>
    <property type="match status" value="1"/>
</dbReference>
<evidence type="ECO:0000313" key="2">
    <source>
        <dbReference type="EMBL" id="SDM45145.1"/>
    </source>
</evidence>
<organism evidence="2 3">
    <name type="scientific">Daejeonella rubra</name>
    <dbReference type="NCBI Taxonomy" id="990371"/>
    <lineage>
        <taxon>Bacteria</taxon>
        <taxon>Pseudomonadati</taxon>
        <taxon>Bacteroidota</taxon>
        <taxon>Sphingobacteriia</taxon>
        <taxon>Sphingobacteriales</taxon>
        <taxon>Sphingobacteriaceae</taxon>
        <taxon>Daejeonella</taxon>
    </lineage>
</organism>
<gene>
    <name evidence="2" type="ORF">SAMN05421813_11293</name>
</gene>
<feature type="domain" description="MobA-like NTP transferase" evidence="1">
    <location>
        <begin position="13"/>
        <end position="176"/>
    </location>
</feature>